<feature type="region of interest" description="Disordered" evidence="1">
    <location>
        <begin position="53"/>
        <end position="74"/>
    </location>
</feature>
<proteinExistence type="predicted"/>
<name>A0ABP8CL29_9ACTN</name>
<accession>A0ABP8CL29</accession>
<evidence type="ECO:0000256" key="1">
    <source>
        <dbReference type="SAM" id="MobiDB-lite"/>
    </source>
</evidence>
<dbReference type="Proteomes" id="UP001501710">
    <property type="component" value="Unassembled WGS sequence"/>
</dbReference>
<sequence>MTIGGPSPGCRVPAGTYTQETPSSIISDDAEALWRRACPADVTRLSIAPCLPPRTGAVRPRGRSPGPGRSRLPAEHIPRIHGDARALVADSGTSLTRTAEVTQA</sequence>
<keyword evidence="3" id="KW-1185">Reference proteome</keyword>
<evidence type="ECO:0000313" key="2">
    <source>
        <dbReference type="EMBL" id="GAA4240642.1"/>
    </source>
</evidence>
<evidence type="ECO:0000313" key="3">
    <source>
        <dbReference type="Proteomes" id="UP001501710"/>
    </source>
</evidence>
<reference evidence="3" key="1">
    <citation type="journal article" date="2019" name="Int. J. Syst. Evol. Microbiol.">
        <title>The Global Catalogue of Microorganisms (GCM) 10K type strain sequencing project: providing services to taxonomists for standard genome sequencing and annotation.</title>
        <authorList>
            <consortium name="The Broad Institute Genomics Platform"/>
            <consortium name="The Broad Institute Genome Sequencing Center for Infectious Disease"/>
            <person name="Wu L."/>
            <person name="Ma J."/>
        </authorList>
    </citation>
    <scope>NUCLEOTIDE SEQUENCE [LARGE SCALE GENOMIC DNA]</scope>
    <source>
        <strain evidence="3">JCM 17440</strain>
    </source>
</reference>
<gene>
    <name evidence="2" type="ORF">GCM10022254_66130</name>
</gene>
<feature type="region of interest" description="Disordered" evidence="1">
    <location>
        <begin position="1"/>
        <end position="21"/>
    </location>
</feature>
<organism evidence="2 3">
    <name type="scientific">Actinomadura meridiana</name>
    <dbReference type="NCBI Taxonomy" id="559626"/>
    <lineage>
        <taxon>Bacteria</taxon>
        <taxon>Bacillati</taxon>
        <taxon>Actinomycetota</taxon>
        <taxon>Actinomycetes</taxon>
        <taxon>Streptosporangiales</taxon>
        <taxon>Thermomonosporaceae</taxon>
        <taxon>Actinomadura</taxon>
    </lineage>
</organism>
<dbReference type="EMBL" id="BAABAS010000026">
    <property type="protein sequence ID" value="GAA4240642.1"/>
    <property type="molecule type" value="Genomic_DNA"/>
</dbReference>
<comment type="caution">
    <text evidence="2">The sequence shown here is derived from an EMBL/GenBank/DDBJ whole genome shotgun (WGS) entry which is preliminary data.</text>
</comment>
<protein>
    <submittedName>
        <fullName evidence="2">Uncharacterized protein</fullName>
    </submittedName>
</protein>